<feature type="domain" description="Aminoglycoside phosphotransferase" evidence="1">
    <location>
        <begin position="5"/>
        <end position="121"/>
    </location>
</feature>
<comment type="caution">
    <text evidence="2">The sequence shown here is derived from an EMBL/GenBank/DDBJ whole genome shotgun (WGS) entry which is preliminary data.</text>
</comment>
<keyword evidence="3" id="KW-1185">Reference proteome</keyword>
<evidence type="ECO:0000313" key="2">
    <source>
        <dbReference type="EMBL" id="MBB4940963.1"/>
    </source>
</evidence>
<dbReference type="PANTHER" id="PTHR21310:SF15">
    <property type="entry name" value="AMINOGLYCOSIDE PHOSPHOTRANSFERASE DOMAIN-CONTAINING PROTEIN"/>
    <property type="match status" value="1"/>
</dbReference>
<protein>
    <submittedName>
        <fullName evidence="2">Aminoglycoside phosphotransferase (APT) family kinase protein</fullName>
    </submittedName>
</protein>
<dbReference type="SUPFAM" id="SSF56112">
    <property type="entry name" value="Protein kinase-like (PK-like)"/>
    <property type="match status" value="1"/>
</dbReference>
<dbReference type="InterPro" id="IPR011009">
    <property type="entry name" value="Kinase-like_dom_sf"/>
</dbReference>
<dbReference type="Gene3D" id="3.90.1200.10">
    <property type="match status" value="1"/>
</dbReference>
<dbReference type="InterPro" id="IPR051678">
    <property type="entry name" value="AGP_Transferase"/>
</dbReference>
<dbReference type="Proteomes" id="UP000534286">
    <property type="component" value="Unassembled WGS sequence"/>
</dbReference>
<dbReference type="GO" id="GO:0016301">
    <property type="term" value="F:kinase activity"/>
    <property type="evidence" value="ECO:0007669"/>
    <property type="project" value="UniProtKB-KW"/>
</dbReference>
<dbReference type="InterPro" id="IPR002575">
    <property type="entry name" value="Aminoglycoside_PTrfase"/>
</dbReference>
<dbReference type="PANTHER" id="PTHR21310">
    <property type="entry name" value="AMINOGLYCOSIDE PHOSPHOTRANSFERASE-RELATED-RELATED"/>
    <property type="match status" value="1"/>
</dbReference>
<keyword evidence="2" id="KW-0808">Transferase</keyword>
<name>A0A7W7WBM0_9ACTN</name>
<evidence type="ECO:0000259" key="1">
    <source>
        <dbReference type="Pfam" id="PF01636"/>
    </source>
</evidence>
<dbReference type="Pfam" id="PF01636">
    <property type="entry name" value="APH"/>
    <property type="match status" value="1"/>
</dbReference>
<accession>A0A7W7WBM0</accession>
<keyword evidence="2" id="KW-0418">Kinase</keyword>
<dbReference type="EMBL" id="JACHJU010000002">
    <property type="protein sequence ID" value="MBB4940963.1"/>
    <property type="molecule type" value="Genomic_DNA"/>
</dbReference>
<sequence length="195" mass="21543">MSGVPWENAALSAEQRLAVAADLGRQVRRVHALRPSGIVTDAGWPPPNVAAAAERSSLPPHLVEQVDDYLARLEPFDRVFVHGDLTGRHAFVENGRLTGIIDWGDAIVTDRHYELCQLHRAAFRCDKALLRVFLDACDWPVGKDFPRQALGLALHRQARGLAQHHTMDVFEPVAAVLPLHDIATLDELATELFAV</sequence>
<dbReference type="AlphaFoldDB" id="A0A7W7WBM0"/>
<evidence type="ECO:0000313" key="3">
    <source>
        <dbReference type="Proteomes" id="UP000534286"/>
    </source>
</evidence>
<reference evidence="2 3" key="1">
    <citation type="submission" date="2020-08" db="EMBL/GenBank/DDBJ databases">
        <title>Sequencing the genomes of 1000 actinobacteria strains.</title>
        <authorList>
            <person name="Klenk H.-P."/>
        </authorList>
    </citation>
    <scope>NUCLEOTIDE SEQUENCE [LARGE SCALE GENOMIC DNA]</scope>
    <source>
        <strain evidence="2 3">DSM 43023</strain>
    </source>
</reference>
<organism evidence="2 3">
    <name type="scientific">Streptosporangium album</name>
    <dbReference type="NCBI Taxonomy" id="47479"/>
    <lineage>
        <taxon>Bacteria</taxon>
        <taxon>Bacillati</taxon>
        <taxon>Actinomycetota</taxon>
        <taxon>Actinomycetes</taxon>
        <taxon>Streptosporangiales</taxon>
        <taxon>Streptosporangiaceae</taxon>
        <taxon>Streptosporangium</taxon>
    </lineage>
</organism>
<proteinExistence type="predicted"/>
<gene>
    <name evidence="2" type="ORF">FHR32_005340</name>
</gene>